<dbReference type="Proteomes" id="UP000006054">
    <property type="component" value="Chromosome"/>
</dbReference>
<dbReference type="OrthoDB" id="594989at2"/>
<organism evidence="2 3">
    <name type="scientific">Bernardetia litoralis (strain ATCC 23117 / DSM 6794 / NBRC 15988 / NCIMB 1366 / Fx l1 / Sio-4)</name>
    <name type="common">Flexibacter litoralis</name>
    <dbReference type="NCBI Taxonomy" id="880071"/>
    <lineage>
        <taxon>Bacteria</taxon>
        <taxon>Pseudomonadati</taxon>
        <taxon>Bacteroidota</taxon>
        <taxon>Cytophagia</taxon>
        <taxon>Cytophagales</taxon>
        <taxon>Bernardetiaceae</taxon>
        <taxon>Bernardetia</taxon>
    </lineage>
</organism>
<evidence type="ECO:0008006" key="4">
    <source>
        <dbReference type="Google" id="ProtNLM"/>
    </source>
</evidence>
<dbReference type="STRING" id="880071.Fleli_1277"/>
<keyword evidence="3" id="KW-1185">Reference proteome</keyword>
<dbReference type="EMBL" id="CP003345">
    <property type="protein sequence ID" value="AFM03711.1"/>
    <property type="molecule type" value="Genomic_DNA"/>
</dbReference>
<feature type="transmembrane region" description="Helical" evidence="1">
    <location>
        <begin position="120"/>
        <end position="140"/>
    </location>
</feature>
<feature type="transmembrane region" description="Helical" evidence="1">
    <location>
        <begin position="86"/>
        <end position="108"/>
    </location>
</feature>
<evidence type="ECO:0000313" key="2">
    <source>
        <dbReference type="EMBL" id="AFM03711.1"/>
    </source>
</evidence>
<keyword evidence="1" id="KW-1133">Transmembrane helix</keyword>
<feature type="transmembrane region" description="Helical" evidence="1">
    <location>
        <begin position="56"/>
        <end position="74"/>
    </location>
</feature>
<evidence type="ECO:0000313" key="3">
    <source>
        <dbReference type="Proteomes" id="UP000006054"/>
    </source>
</evidence>
<evidence type="ECO:0000256" key="1">
    <source>
        <dbReference type="SAM" id="Phobius"/>
    </source>
</evidence>
<keyword evidence="1" id="KW-0472">Membrane</keyword>
<feature type="transmembrane region" description="Helical" evidence="1">
    <location>
        <begin position="7"/>
        <end position="26"/>
    </location>
</feature>
<proteinExistence type="predicted"/>
<keyword evidence="1" id="KW-0812">Transmembrane</keyword>
<dbReference type="HOGENOM" id="CLU_132526_1_0_10"/>
<dbReference type="AlphaFoldDB" id="I4AIC6"/>
<gene>
    <name evidence="2" type="ordered locus">Fleli_1277</name>
</gene>
<dbReference type="Pfam" id="PF14126">
    <property type="entry name" value="DUF4293"/>
    <property type="match status" value="1"/>
</dbReference>
<name>I4AIC6_BERLS</name>
<accession>I4AIC6</accession>
<sequence precursor="true">MIQRIQSIFLLMVSILMGLTVFLPIWGKVDGANKIEINAIQMTQTLGDVVTEQTTIYLAIIAGLAAILAFGNIFNFKNRRFQMKIALFGTLLIAIFIGVATFLTYQAQEVFSPEIGGTMAYGYYLPVAAILFNWLSVRFIKKDEDMVRSADRLR</sequence>
<protein>
    <recommendedName>
        <fullName evidence="4">DUF4293 family protein</fullName>
    </recommendedName>
</protein>
<dbReference type="KEGG" id="fli:Fleli_1277"/>
<dbReference type="RefSeq" id="WP_014797168.1">
    <property type="nucleotide sequence ID" value="NC_018018.1"/>
</dbReference>
<dbReference type="InterPro" id="IPR025635">
    <property type="entry name" value="DUF4293"/>
</dbReference>
<dbReference type="eggNOG" id="ENOG5031M58">
    <property type="taxonomic scope" value="Bacteria"/>
</dbReference>
<reference evidence="3" key="1">
    <citation type="submission" date="2012-06" db="EMBL/GenBank/DDBJ databases">
        <title>The complete genome of Flexibacter litoralis DSM 6794.</title>
        <authorList>
            <person name="Lucas S."/>
            <person name="Copeland A."/>
            <person name="Lapidus A."/>
            <person name="Glavina del Rio T."/>
            <person name="Dalin E."/>
            <person name="Tice H."/>
            <person name="Bruce D."/>
            <person name="Goodwin L."/>
            <person name="Pitluck S."/>
            <person name="Peters L."/>
            <person name="Ovchinnikova G."/>
            <person name="Lu M."/>
            <person name="Kyrpides N."/>
            <person name="Mavromatis K."/>
            <person name="Ivanova N."/>
            <person name="Brettin T."/>
            <person name="Detter J.C."/>
            <person name="Han C."/>
            <person name="Larimer F."/>
            <person name="Land M."/>
            <person name="Hauser L."/>
            <person name="Markowitz V."/>
            <person name="Cheng J.-F."/>
            <person name="Hugenholtz P."/>
            <person name="Woyke T."/>
            <person name="Wu D."/>
            <person name="Spring S."/>
            <person name="Lang E."/>
            <person name="Kopitz M."/>
            <person name="Brambilla E."/>
            <person name="Klenk H.-P."/>
            <person name="Eisen J.A."/>
        </authorList>
    </citation>
    <scope>NUCLEOTIDE SEQUENCE [LARGE SCALE GENOMIC DNA]</scope>
    <source>
        <strain evidence="3">ATCC 23117 / DSM 6794 / NBRC 15988 / NCIMB 1366 / Sio-4</strain>
    </source>
</reference>